<dbReference type="PANTHER" id="PTHR12526:SF627">
    <property type="entry name" value="D-RHAMNOSYLTRANSFERASE WBPZ"/>
    <property type="match status" value="1"/>
</dbReference>
<dbReference type="STRING" id="1453498.LG45_03815"/>
<evidence type="ECO:0000259" key="1">
    <source>
        <dbReference type="Pfam" id="PF00534"/>
    </source>
</evidence>
<dbReference type="InterPro" id="IPR028098">
    <property type="entry name" value="Glyco_trans_4-like_N"/>
</dbReference>
<sequence length="379" mass="43351">MKNILFIHQSAELYGSDKTLLLLLKHLDKANFNSVVILPNDGPLKTELEKENIKVVIAPVLKLYRKMFSPGNILKFFVDIKEAFKALDILNKEYKFDLIYSNTLAVLLGMIYSRKRQIKHIWHVHEIIVHPKIIASTFPKLLNKYADLIICNSYSTMKNLTDRTKMLEHKSVVIYNGIESTMYNEIESKEDFGFASQDLLLTLVGRISRLKGHKWLLSTFINELSKNLEVQLLFVGSPVENQEYYLEEIEEIILDNKLSNRVKIIPFTKDLSKIWSITDIAIMPSTEAESFGLVAVEAMLAKKPVIGSNHGGLTEIIVNNETGFLVEPNNETKLAEAISKLIENPELRKQFGENGYQRAINEFSVATYVNKFEKLLLEL</sequence>
<gene>
    <name evidence="3" type="ORF">LG45_03815</name>
</gene>
<dbReference type="EMBL" id="JRHH01000002">
    <property type="protein sequence ID" value="KGD68782.1"/>
    <property type="molecule type" value="Genomic_DNA"/>
</dbReference>
<evidence type="ECO:0000313" key="4">
    <source>
        <dbReference type="Proteomes" id="UP000029554"/>
    </source>
</evidence>
<reference evidence="3 4" key="1">
    <citation type="submission" date="2014-09" db="EMBL/GenBank/DDBJ databases">
        <title>Whole Genome Shotgun of Flavobacterium aquatile LMG 4008.</title>
        <authorList>
            <person name="Gale A.N."/>
            <person name="Pipes S.E."/>
            <person name="Newman J.D."/>
        </authorList>
    </citation>
    <scope>NUCLEOTIDE SEQUENCE [LARGE SCALE GENOMIC DNA]</scope>
    <source>
        <strain evidence="3 4">LMG 4008</strain>
    </source>
</reference>
<keyword evidence="4" id="KW-1185">Reference proteome</keyword>
<dbReference type="CDD" id="cd03801">
    <property type="entry name" value="GT4_PimA-like"/>
    <property type="match status" value="1"/>
</dbReference>
<dbReference type="OrthoDB" id="9771846at2"/>
<accession>A0A095SW02</accession>
<dbReference type="Pfam" id="PF00534">
    <property type="entry name" value="Glycos_transf_1"/>
    <property type="match status" value="1"/>
</dbReference>
<dbReference type="InterPro" id="IPR001296">
    <property type="entry name" value="Glyco_trans_1"/>
</dbReference>
<dbReference type="RefSeq" id="WP_035124540.1">
    <property type="nucleotide sequence ID" value="NZ_JRHH01000002.1"/>
</dbReference>
<proteinExistence type="predicted"/>
<dbReference type="GO" id="GO:0016757">
    <property type="term" value="F:glycosyltransferase activity"/>
    <property type="evidence" value="ECO:0007669"/>
    <property type="project" value="InterPro"/>
</dbReference>
<comment type="caution">
    <text evidence="3">The sequence shown here is derived from an EMBL/GenBank/DDBJ whole genome shotgun (WGS) entry which is preliminary data.</text>
</comment>
<feature type="domain" description="Glycosyltransferase subfamily 4-like N-terminal" evidence="2">
    <location>
        <begin position="17"/>
        <end position="179"/>
    </location>
</feature>
<name>A0A095SW02_9FLAO</name>
<dbReference type="AlphaFoldDB" id="A0A095SW02"/>
<dbReference type="Gene3D" id="3.40.50.2000">
    <property type="entry name" value="Glycogen Phosphorylase B"/>
    <property type="match status" value="2"/>
</dbReference>
<dbReference type="PANTHER" id="PTHR12526">
    <property type="entry name" value="GLYCOSYLTRANSFERASE"/>
    <property type="match status" value="1"/>
</dbReference>
<evidence type="ECO:0000259" key="2">
    <source>
        <dbReference type="Pfam" id="PF13439"/>
    </source>
</evidence>
<evidence type="ECO:0000313" key="3">
    <source>
        <dbReference type="EMBL" id="KGD68782.1"/>
    </source>
</evidence>
<dbReference type="SUPFAM" id="SSF53756">
    <property type="entry name" value="UDP-Glycosyltransferase/glycogen phosphorylase"/>
    <property type="match status" value="1"/>
</dbReference>
<organism evidence="3 4">
    <name type="scientific">Flavobacterium aquatile LMG 4008 = ATCC 11947</name>
    <dbReference type="NCBI Taxonomy" id="1453498"/>
    <lineage>
        <taxon>Bacteria</taxon>
        <taxon>Pseudomonadati</taxon>
        <taxon>Bacteroidota</taxon>
        <taxon>Flavobacteriia</taxon>
        <taxon>Flavobacteriales</taxon>
        <taxon>Flavobacteriaceae</taxon>
        <taxon>Flavobacterium</taxon>
    </lineage>
</organism>
<dbReference type="eggNOG" id="COG0438">
    <property type="taxonomic scope" value="Bacteria"/>
</dbReference>
<evidence type="ECO:0008006" key="5">
    <source>
        <dbReference type="Google" id="ProtNLM"/>
    </source>
</evidence>
<dbReference type="Proteomes" id="UP000029554">
    <property type="component" value="Unassembled WGS sequence"/>
</dbReference>
<protein>
    <recommendedName>
        <fullName evidence="5">Glycosyl transferase family 1</fullName>
    </recommendedName>
</protein>
<feature type="domain" description="Glycosyl transferase family 1" evidence="1">
    <location>
        <begin position="187"/>
        <end position="358"/>
    </location>
</feature>
<dbReference type="Pfam" id="PF13439">
    <property type="entry name" value="Glyco_transf_4"/>
    <property type="match status" value="1"/>
</dbReference>